<protein>
    <submittedName>
        <fullName evidence="1">Uncharacterized protein</fullName>
    </submittedName>
</protein>
<dbReference type="Proteomes" id="UP000000438">
    <property type="component" value="Chromosome"/>
</dbReference>
<gene>
    <name evidence="1" type="ordered locus">PTO0577</name>
</gene>
<evidence type="ECO:0000313" key="1">
    <source>
        <dbReference type="EMBL" id="AAT43162.1"/>
    </source>
</evidence>
<dbReference type="HOGENOM" id="CLU_476216_0_0_2"/>
<dbReference type="InParanoid" id="Q6L1J0"/>
<dbReference type="eggNOG" id="arCOG03288">
    <property type="taxonomic scope" value="Archaea"/>
</dbReference>
<dbReference type="PaxDb" id="263820-PTO0577"/>
<proteinExistence type="predicted"/>
<evidence type="ECO:0000313" key="2">
    <source>
        <dbReference type="Proteomes" id="UP000000438"/>
    </source>
</evidence>
<dbReference type="RefSeq" id="WP_011177378.1">
    <property type="nucleotide sequence ID" value="NC_005877.1"/>
</dbReference>
<reference evidence="1 2" key="1">
    <citation type="journal article" date="2004" name="Proc. Natl. Acad. Sci. U.S.A.">
        <title>Genome sequence of Picrophilus torridus and its implications for life around pH 0.</title>
        <authorList>
            <person name="Futterer O."/>
            <person name="Angelov A."/>
            <person name="Liesegang H."/>
            <person name="Gottschalk G."/>
            <person name="Schleper C."/>
            <person name="Schepers B."/>
            <person name="Dock C."/>
            <person name="Antranikian G."/>
            <person name="Liebl W."/>
        </authorList>
    </citation>
    <scope>NUCLEOTIDE SEQUENCE [LARGE SCALE GENOMIC DNA]</scope>
    <source>
        <strain evidence="2">ATCC 700027 / DSM 9790 / JCM 10055 / NBRC 100828</strain>
    </source>
</reference>
<dbReference type="AlphaFoldDB" id="Q6L1J0"/>
<dbReference type="GeneID" id="2844673"/>
<dbReference type="InterPro" id="IPR008928">
    <property type="entry name" value="6-hairpin_glycosidase_sf"/>
</dbReference>
<dbReference type="EMBL" id="AE017261">
    <property type="protein sequence ID" value="AAT43162.1"/>
    <property type="molecule type" value="Genomic_DNA"/>
</dbReference>
<dbReference type="STRING" id="263820.PTO0577"/>
<organism evidence="1 2">
    <name type="scientific">Picrophilus torridus (strain ATCC 700027 / DSM 9790 / JCM 10055 / NBRC 100828 / KAW 2/3)</name>
    <dbReference type="NCBI Taxonomy" id="1122961"/>
    <lineage>
        <taxon>Archaea</taxon>
        <taxon>Methanobacteriati</taxon>
        <taxon>Thermoplasmatota</taxon>
        <taxon>Thermoplasmata</taxon>
        <taxon>Thermoplasmatales</taxon>
        <taxon>Picrophilaceae</taxon>
        <taxon>Picrophilus</taxon>
    </lineage>
</organism>
<accession>Q6L1J0</accession>
<name>Q6L1J0_PICTO</name>
<dbReference type="GO" id="GO:0005975">
    <property type="term" value="P:carbohydrate metabolic process"/>
    <property type="evidence" value="ECO:0007669"/>
    <property type="project" value="InterPro"/>
</dbReference>
<dbReference type="KEGG" id="pto:PTO0577"/>
<dbReference type="OrthoDB" id="7795at2157"/>
<dbReference type="SUPFAM" id="SSF48208">
    <property type="entry name" value="Six-hairpin glycosidases"/>
    <property type="match status" value="1"/>
</dbReference>
<sequence>MRIIGDYKPNHKPYTISSMKAYFTGFLDLMPDSIGYHIPGNMNGLWFPPVRALKNIYILNGNEIVKPKRVILYSSGIEFHNDDLLLKFWFDKNSIFRIKINSMKNYNIELIMELMPLNTWFSINDTRILEKKHLITISSQMFTDTRIKIRTGNPFILKDGILKIDVKKSSEVEIYNYFNINNKIPVNNYNDINRFSVLKSEGNMPRNFTMAKENLIRLSMIIPGIGYGLTAGQPDFPWYFGIDSMLSINGMLYSGFFNLARGSLNILARFSRSGKIPHEILQSGKIYNDGDLEETALYPYAVFRYIKFSWNLKENLHLIKTAGESFNYIMEHGYSGRGIMEDPGAGSGIDIDTITFTIMSLKELMDFKNCDNEEILNMIDVLNPGEKIDGLKKIINNFWLNEKKTFANRIIDNTPYDHGFWTSILPFYSNLATNNQYRMFADYNGGLSSMKSDSGIMIDRSGNTMPLNTGMFLIAAAAYGDSENALYCLEKLNNSFERFSPGSYPEISNNSRGCFLQAWSGSLYIESIASGIFGIKIENGRPVSSPLKNHGLGHARLEKLRFGSVLYNFNLY</sequence>